<dbReference type="Pfam" id="PF07739">
    <property type="entry name" value="TipAS"/>
    <property type="match status" value="1"/>
</dbReference>
<dbReference type="GO" id="GO:0003700">
    <property type="term" value="F:DNA-binding transcription factor activity"/>
    <property type="evidence" value="ECO:0007669"/>
    <property type="project" value="InterPro"/>
</dbReference>
<dbReference type="GO" id="GO:0003677">
    <property type="term" value="F:DNA binding"/>
    <property type="evidence" value="ECO:0007669"/>
    <property type="project" value="UniProtKB-KW"/>
</dbReference>
<dbReference type="InterPro" id="IPR009061">
    <property type="entry name" value="DNA-bd_dom_put_sf"/>
</dbReference>
<keyword evidence="9" id="KW-1185">Reference proteome</keyword>
<dbReference type="OrthoDB" id="9814833at2"/>
<dbReference type="CDD" id="cd01106">
    <property type="entry name" value="HTH_TipAL-Mta"/>
    <property type="match status" value="1"/>
</dbReference>
<evidence type="ECO:0000259" key="5">
    <source>
        <dbReference type="PROSITE" id="PS50937"/>
    </source>
</evidence>
<dbReference type="EMBL" id="UGNP01000001">
    <property type="protein sequence ID" value="STX09845.1"/>
    <property type="molecule type" value="Genomic_DNA"/>
</dbReference>
<name>A0A2U3AF58_9BACL</name>
<dbReference type="Proteomes" id="UP000254330">
    <property type="component" value="Unassembled WGS sequence"/>
</dbReference>
<reference evidence="6 8" key="1">
    <citation type="submission" date="2018-06" db="EMBL/GenBank/DDBJ databases">
        <authorList>
            <consortium name="Pathogen Informatics"/>
            <person name="Doyle S."/>
        </authorList>
    </citation>
    <scope>NUCLEOTIDE SEQUENCE [LARGE SCALE GENOMIC DNA]</scope>
    <source>
        <strain evidence="6 8">NCTC10597</strain>
    </source>
</reference>
<dbReference type="SUPFAM" id="SSF89082">
    <property type="entry name" value="Antibiotic binding domain of TipA-like multidrug resistance regulators"/>
    <property type="match status" value="1"/>
</dbReference>
<dbReference type="PANTHER" id="PTHR30204">
    <property type="entry name" value="REDOX-CYCLING DRUG-SENSING TRANSCRIPTIONAL ACTIVATOR SOXR"/>
    <property type="match status" value="1"/>
</dbReference>
<dbReference type="InterPro" id="IPR036244">
    <property type="entry name" value="TipA-like_antibiotic-bd"/>
</dbReference>
<dbReference type="SUPFAM" id="SSF46955">
    <property type="entry name" value="Putative DNA-binding domain"/>
    <property type="match status" value="1"/>
</dbReference>
<evidence type="ECO:0000256" key="1">
    <source>
        <dbReference type="ARBA" id="ARBA00023015"/>
    </source>
</evidence>
<dbReference type="AlphaFoldDB" id="A0A2U3AF58"/>
<dbReference type="InterPro" id="IPR012925">
    <property type="entry name" value="TipAS_dom"/>
</dbReference>
<evidence type="ECO:0000256" key="2">
    <source>
        <dbReference type="ARBA" id="ARBA00023125"/>
    </source>
</evidence>
<dbReference type="PROSITE" id="PS50937">
    <property type="entry name" value="HTH_MERR_2"/>
    <property type="match status" value="1"/>
</dbReference>
<evidence type="ECO:0000313" key="8">
    <source>
        <dbReference type="Proteomes" id="UP000254330"/>
    </source>
</evidence>
<dbReference type="Pfam" id="PF13411">
    <property type="entry name" value="MerR_1"/>
    <property type="match status" value="1"/>
</dbReference>
<keyword evidence="4" id="KW-0804">Transcription</keyword>
<reference evidence="7 9" key="2">
    <citation type="submission" date="2019-03" db="EMBL/GenBank/DDBJ databases">
        <title>Genomic Encyclopedia of Type Strains, Phase IV (KMG-IV): sequencing the most valuable type-strain genomes for metagenomic binning, comparative biology and taxonomic classification.</title>
        <authorList>
            <person name="Goeker M."/>
        </authorList>
    </citation>
    <scope>NUCLEOTIDE SEQUENCE [LARGE SCALE GENOMIC DNA]</scope>
    <source>
        <strain evidence="7 9">DSM 20580</strain>
    </source>
</reference>
<gene>
    <name evidence="6" type="primary">mta</name>
    <name evidence="7" type="ORF">DFR61_10633</name>
    <name evidence="6" type="ORF">NCTC10597_01547</name>
</gene>
<evidence type="ECO:0000313" key="6">
    <source>
        <dbReference type="EMBL" id="STX09845.1"/>
    </source>
</evidence>
<keyword evidence="1" id="KW-0805">Transcription regulation</keyword>
<dbReference type="Proteomes" id="UP000294641">
    <property type="component" value="Unassembled WGS sequence"/>
</dbReference>
<feature type="domain" description="HTH merR-type" evidence="5">
    <location>
        <begin position="2"/>
        <end position="71"/>
    </location>
</feature>
<dbReference type="Gene3D" id="1.10.490.50">
    <property type="entry name" value="Antibiotic binding domain of TipA-like multidrug resistance regulators"/>
    <property type="match status" value="1"/>
</dbReference>
<evidence type="ECO:0000256" key="4">
    <source>
        <dbReference type="ARBA" id="ARBA00023163"/>
    </source>
</evidence>
<evidence type="ECO:0000313" key="7">
    <source>
        <dbReference type="EMBL" id="TDR41340.1"/>
    </source>
</evidence>
<keyword evidence="2 7" id="KW-0238">DNA-binding</keyword>
<proteinExistence type="predicted"/>
<dbReference type="PANTHER" id="PTHR30204:SF90">
    <property type="entry name" value="HTH-TYPE TRANSCRIPTIONAL ACTIVATOR MTA"/>
    <property type="match status" value="1"/>
</dbReference>
<accession>A0A2U3AF58</accession>
<keyword evidence="3" id="KW-0010">Activator</keyword>
<dbReference type="SMART" id="SM00422">
    <property type="entry name" value="HTH_MERR"/>
    <property type="match status" value="1"/>
</dbReference>
<dbReference type="InterPro" id="IPR000551">
    <property type="entry name" value="MerR-type_HTH_dom"/>
</dbReference>
<dbReference type="EMBL" id="SNZG01000006">
    <property type="protein sequence ID" value="TDR41340.1"/>
    <property type="molecule type" value="Genomic_DNA"/>
</dbReference>
<evidence type="ECO:0000313" key="9">
    <source>
        <dbReference type="Proteomes" id="UP000294641"/>
    </source>
</evidence>
<sequence length="243" mass="28372">MNYLIGDLSDIVRVSKRTLQHYDKIGLLKPATINDAGYRIYNEHSVDQLQQILFYKELGFSLKKIIEILNSPNFDLLASLQFQEKIANEKMRQYDQMIRTIRQTQKAIEGEIQMSAKEKFNGSLFDQNPYEEEAKQLFGEKAIRDSKIKMAQFSSIELQNLWQQQFKKLSKLRNSKPNSPEVLKEMDSFFKFLNQHFGNYSKEAFAGLGMLYVQDERFTKNIDQYGNGLAQFLQIAMQAYSSK</sequence>
<protein>
    <submittedName>
        <fullName evidence="7">DNA-binding transcriptional MerR regulator</fullName>
    </submittedName>
    <submittedName>
        <fullName evidence="6">Multidrug transporter activation protein</fullName>
    </submittedName>
</protein>
<organism evidence="6 8">
    <name type="scientific">Kurthia zopfii</name>
    <dbReference type="NCBI Taxonomy" id="1650"/>
    <lineage>
        <taxon>Bacteria</taxon>
        <taxon>Bacillati</taxon>
        <taxon>Bacillota</taxon>
        <taxon>Bacilli</taxon>
        <taxon>Bacillales</taxon>
        <taxon>Caryophanaceae</taxon>
        <taxon>Kurthia</taxon>
    </lineage>
</organism>
<evidence type="ECO:0000256" key="3">
    <source>
        <dbReference type="ARBA" id="ARBA00023159"/>
    </source>
</evidence>
<dbReference type="RefSeq" id="WP_109348915.1">
    <property type="nucleotide sequence ID" value="NZ_BJUE01000003.1"/>
</dbReference>
<dbReference type="InterPro" id="IPR047057">
    <property type="entry name" value="MerR_fam"/>
</dbReference>
<comment type="caution">
    <text evidence="6">The sequence shown here is derived from an EMBL/GenBank/DDBJ whole genome shotgun (WGS) entry which is preliminary data.</text>
</comment>
<dbReference type="Gene3D" id="1.10.1660.10">
    <property type="match status" value="1"/>
</dbReference>